<evidence type="ECO:0000313" key="2">
    <source>
        <dbReference type="EMBL" id="MFC5746493.1"/>
    </source>
</evidence>
<protein>
    <submittedName>
        <fullName evidence="2">DUF5691 domain-containing protein</fullName>
    </submittedName>
</protein>
<comment type="caution">
    <text evidence="2">The sequence shown here is derived from an EMBL/GenBank/DDBJ whole genome shotgun (WGS) entry which is preliminary data.</text>
</comment>
<evidence type="ECO:0000313" key="3">
    <source>
        <dbReference type="Proteomes" id="UP001596074"/>
    </source>
</evidence>
<feature type="region of interest" description="Disordered" evidence="1">
    <location>
        <begin position="12"/>
        <end position="44"/>
    </location>
</feature>
<reference evidence="3" key="1">
    <citation type="journal article" date="2019" name="Int. J. Syst. Evol. Microbiol.">
        <title>The Global Catalogue of Microorganisms (GCM) 10K type strain sequencing project: providing services to taxonomists for standard genome sequencing and annotation.</title>
        <authorList>
            <consortium name="The Broad Institute Genomics Platform"/>
            <consortium name="The Broad Institute Genome Sequencing Center for Infectious Disease"/>
            <person name="Wu L."/>
            <person name="Ma J."/>
        </authorList>
    </citation>
    <scope>NUCLEOTIDE SEQUENCE [LARGE SCALE GENOMIC DNA]</scope>
    <source>
        <strain evidence="3">KCTC 42087</strain>
    </source>
</reference>
<dbReference type="InterPro" id="IPR043746">
    <property type="entry name" value="DUF5691"/>
</dbReference>
<feature type="compositionally biased region" description="Low complexity" evidence="1">
    <location>
        <begin position="26"/>
        <end position="35"/>
    </location>
</feature>
<proteinExistence type="predicted"/>
<dbReference type="EMBL" id="JBHSON010000014">
    <property type="protein sequence ID" value="MFC5746493.1"/>
    <property type="molecule type" value="Genomic_DNA"/>
</dbReference>
<dbReference type="Pfam" id="PF18944">
    <property type="entry name" value="DUF5691"/>
    <property type="match status" value="1"/>
</dbReference>
<evidence type="ECO:0000256" key="1">
    <source>
        <dbReference type="SAM" id="MobiDB-lite"/>
    </source>
</evidence>
<name>A0ABW0ZVV9_9ACTN</name>
<gene>
    <name evidence="2" type="ORF">ACFPZN_12795</name>
</gene>
<dbReference type="Proteomes" id="UP001596074">
    <property type="component" value="Unassembled WGS sequence"/>
</dbReference>
<dbReference type="RefSeq" id="WP_378282114.1">
    <property type="nucleotide sequence ID" value="NZ_JBHSON010000014.1"/>
</dbReference>
<accession>A0ABW0ZVV9</accession>
<organism evidence="2 3">
    <name type="scientific">Actinomadura rugatobispora</name>
    <dbReference type="NCBI Taxonomy" id="1994"/>
    <lineage>
        <taxon>Bacteria</taxon>
        <taxon>Bacillati</taxon>
        <taxon>Actinomycetota</taxon>
        <taxon>Actinomycetes</taxon>
        <taxon>Streptosporangiales</taxon>
        <taxon>Thermomonosporaceae</taxon>
        <taxon>Actinomadura</taxon>
    </lineage>
</organism>
<sequence>MSAWSEHVSAALLGTGRRPPPPLPEAPAAAETGPEPGAGGDPAGRLLDQAAVLTVARRAGRLPLAGTDPIAPAPQEDAPVVPPAAAARLARILGGEQIRVLPEWLEAAAGHGRRVPSRLLPELLERGRSDRVLRPAIARAAGRRGVWLALQNTDWAYLVGSGDDPGGDAEVWLTGTRQQRVAYLTRLRGTDPAAARAALRETWSSEPAPDRAAYLATFDHGLSAADEEFLEDALEDRGKDVRQLASDLLARLPRSGYGRRMAVRALACLRPETRPAAGGGGRARDQTWIIVEPPRAHDEELARDGVPFHPTGSFAPGRRAGGPIGTQAAWLREILARTPLSTWTELFGLPPMEIVCLPVGAAAAGPDGRGARDLHIGWARAALRQRDVGWARALLKGGVVVDEPEALADLLAVLPAAERDAAAADLIRWVEGQPDLQRVLERVPGPWTGALADAVVATIAVAAERPSHRHEHTLTQLCRLADQRLSPGTAPRLEALAGGAGQDGSQAAAPRALTELIGTLRFRHDMLKELHQ</sequence>
<keyword evidence="3" id="KW-1185">Reference proteome</keyword>